<feature type="domain" description="Rad50/SbcC-type AAA" evidence="2">
    <location>
        <begin position="5"/>
        <end position="226"/>
    </location>
</feature>
<protein>
    <submittedName>
        <fullName evidence="3">SMC family ATPase</fullName>
    </submittedName>
</protein>
<dbReference type="InterPro" id="IPR027417">
    <property type="entry name" value="P-loop_NTPase"/>
</dbReference>
<dbReference type="Gene3D" id="3.40.50.300">
    <property type="entry name" value="P-loop containing nucleotide triphosphate hydrolases"/>
    <property type="match status" value="2"/>
</dbReference>
<name>A0ABV5CED2_9SPHI</name>
<dbReference type="EMBL" id="JBBVGT010000002">
    <property type="protein sequence ID" value="MFB5945903.1"/>
    <property type="molecule type" value="Genomic_DNA"/>
</dbReference>
<evidence type="ECO:0000259" key="2">
    <source>
        <dbReference type="Pfam" id="PF13476"/>
    </source>
</evidence>
<dbReference type="Pfam" id="PF13476">
    <property type="entry name" value="AAA_23"/>
    <property type="match status" value="1"/>
</dbReference>
<keyword evidence="1" id="KW-0175">Coiled coil</keyword>
<keyword evidence="4" id="KW-1185">Reference proteome</keyword>
<dbReference type="InterPro" id="IPR038729">
    <property type="entry name" value="Rad50/SbcC_AAA"/>
</dbReference>
<dbReference type="SUPFAM" id="SSF52540">
    <property type="entry name" value="P-loop containing nucleoside triphosphate hydrolases"/>
    <property type="match status" value="1"/>
</dbReference>
<feature type="coiled-coil region" evidence="1">
    <location>
        <begin position="293"/>
        <end position="341"/>
    </location>
</feature>
<dbReference type="Pfam" id="PF13558">
    <property type="entry name" value="SbcC_Walker_B"/>
    <property type="match status" value="1"/>
</dbReference>
<gene>
    <name evidence="3" type="ORF">WKR92_08660</name>
</gene>
<comment type="caution">
    <text evidence="3">The sequence shown here is derived from an EMBL/GenBank/DDBJ whole genome shotgun (WGS) entry which is preliminary data.</text>
</comment>
<reference evidence="3 4" key="1">
    <citation type="submission" date="2024-04" db="EMBL/GenBank/DDBJ databases">
        <title>Albibacterium profundi sp. nov., isolated from sediment of the Challenger Deep of Mariana Trench.</title>
        <authorList>
            <person name="Wang Y."/>
        </authorList>
    </citation>
    <scope>NUCLEOTIDE SEQUENCE [LARGE SCALE GENOMIC DNA]</scope>
    <source>
        <strain evidence="3 4">RHL897</strain>
    </source>
</reference>
<dbReference type="PANTHER" id="PTHR32114">
    <property type="entry name" value="ABC TRANSPORTER ABCH.3"/>
    <property type="match status" value="1"/>
</dbReference>
<organism evidence="3 4">
    <name type="scientific">Albibacterium profundi</name>
    <dbReference type="NCBI Taxonomy" id="3134906"/>
    <lineage>
        <taxon>Bacteria</taxon>
        <taxon>Pseudomonadati</taxon>
        <taxon>Bacteroidota</taxon>
        <taxon>Sphingobacteriia</taxon>
        <taxon>Sphingobacteriales</taxon>
        <taxon>Sphingobacteriaceae</taxon>
        <taxon>Albibacterium</taxon>
    </lineage>
</organism>
<proteinExistence type="predicted"/>
<evidence type="ECO:0000313" key="4">
    <source>
        <dbReference type="Proteomes" id="UP001580928"/>
    </source>
</evidence>
<feature type="coiled-coil region" evidence="1">
    <location>
        <begin position="776"/>
        <end position="838"/>
    </location>
</feature>
<accession>A0ABV5CED2</accession>
<evidence type="ECO:0000256" key="1">
    <source>
        <dbReference type="SAM" id="Coils"/>
    </source>
</evidence>
<feature type="coiled-coil region" evidence="1">
    <location>
        <begin position="571"/>
        <end position="674"/>
    </location>
</feature>
<dbReference type="PANTHER" id="PTHR32114:SF2">
    <property type="entry name" value="ABC TRANSPORTER ABCH.3"/>
    <property type="match status" value="1"/>
</dbReference>
<dbReference type="Proteomes" id="UP001580928">
    <property type="component" value="Unassembled WGS sequence"/>
</dbReference>
<evidence type="ECO:0000313" key="3">
    <source>
        <dbReference type="EMBL" id="MFB5945903.1"/>
    </source>
</evidence>
<sequence>MIPISIVIKGLYSYQEEQIVEFDKLLEGQLFGIFGSVGSGKSSILEAIAFALYGETERMNRNDNRSYNMMNLKSNELWIDFQFKNYDESIYRFTVRGKRHGKDFTKVGTYERSAYKLNGESWEPLELKSAEDVLGLSYVNFRRTIIIPQGKFQEFLQLGDKARTDMLKEIFDLSKYEFFFQTTSLERKNKDAINLLQGQLLQFADIEKSYLDEKELNLKHLKKSLASQQTEFDEKCKEFEKLISVKKQYDQKRMLENALGELLGMEKKVLESEKTLQEYEYCIVHFRDKLNRKEELEASTEQRIKQREATEQQISEGEKSLTLAKQELATLEAEYQRQDEYKDQIADLESCIQMNGLKRQRVQLKNRRESGQKHVESTRAVLEQKKKEYEAVRQKRKYRQSAVPDMMMLSDMRVWYDQKNSLKKNILELTQRSTNEQAESDLLLDKIKDQLSDPILAGVKMGTTPRYHLDDINALIGSVREEQVLVQGRIDQFRLQTKLGEFTGLLKNGEACMLCGSTSHPEIMEIEDVNMHLKDEEGRLNQLKQQETKLGRFTADLSHYVQVLHRLANTIETVKQKREIEEALLDKHLEQFKWTGFSPDSPQQLEDALKSAKDIQAQIIADEKLEQELEQELMRLQEQSARYEKAVQGFEHDVVKIDSEYEALRKNLRRLKIDDHVNDEDDYLKTKSANLKRTIEDNRTKYEQCVKKRDQLSGDLIGLKERLHFLQNTIQESENKSLLLSQELEDTRKVSSFPDFISIRRVLDQHLDTSSLKKEIIDYRQKVYSFREQLENLEATLGEKEFDKARYLSLEESIRVDKTKLEEERARYIKEYSLFEREQKDFNKKKDLLASLEHLDKRSINLDLLKKLFKGSGFVSYISRVYLQNLCKEANKRFYKLTNQQLQLEVDTNNNFQVRDFLNNGRLRSIKTLSGGQTFQASLSLALALAESVQQQNKSKQNFFFLDEGFGSLDRESLQTALTTLKTLRKENRVVGVISHVEDLQQEIDVFLVVHKDAVRGSLISGSWI</sequence>
<dbReference type="RefSeq" id="WP_375557434.1">
    <property type="nucleotide sequence ID" value="NZ_JBBVGT010000002.1"/>
</dbReference>